<accession>A0A9P8SX40</accession>
<evidence type="ECO:0000313" key="7">
    <source>
        <dbReference type="EMBL" id="KAH1909039.1"/>
    </source>
</evidence>
<dbReference type="Proteomes" id="UP000813423">
    <property type="component" value="Unassembled WGS sequence"/>
</dbReference>
<dbReference type="AlphaFoldDB" id="A0A9P8SX40"/>
<feature type="transmembrane region" description="Helical" evidence="5">
    <location>
        <begin position="44"/>
        <end position="60"/>
    </location>
</feature>
<evidence type="ECO:0000256" key="1">
    <source>
        <dbReference type="ARBA" id="ARBA00004141"/>
    </source>
</evidence>
<comment type="subcellular location">
    <subcellularLocation>
        <location evidence="1 5">Membrane</location>
        <topology evidence="1 5">Multi-pass membrane protein</topology>
    </subcellularLocation>
</comment>
<feature type="region of interest" description="Disordered" evidence="6">
    <location>
        <begin position="1"/>
        <end position="22"/>
    </location>
</feature>
<keyword evidence="5" id="KW-0186">Copper</keyword>
<comment type="caution">
    <text evidence="7">The sequence shown here is derived from an EMBL/GenBank/DDBJ whole genome shotgun (WGS) entry which is preliminary data.</text>
</comment>
<dbReference type="Pfam" id="PF04145">
    <property type="entry name" value="Ctr"/>
    <property type="match status" value="1"/>
</dbReference>
<dbReference type="PANTHER" id="PTHR12483:SF27">
    <property type="entry name" value="COPPER TRANSPORT PROTEIN CTR1"/>
    <property type="match status" value="1"/>
</dbReference>
<feature type="compositionally biased region" description="Low complexity" evidence="6">
    <location>
        <begin position="1"/>
        <end position="12"/>
    </location>
</feature>
<dbReference type="InterPro" id="IPR007274">
    <property type="entry name" value="Cop_transporter"/>
</dbReference>
<evidence type="ECO:0000256" key="2">
    <source>
        <dbReference type="ARBA" id="ARBA00022692"/>
    </source>
</evidence>
<protein>
    <recommendedName>
        <fullName evidence="5">Copper transport protein</fullName>
    </recommendedName>
</protein>
<sequence>MDLENESSNSSSGDGQGNGVRMSTSFHGGTRLNLPFYDQSTDSIAVYVLTLVVFFFLAWWNRHLVAVRDILENKIIEARALEALGRLPFHRRTTRFKARFSPLPRFVRINRGDHAHAHTDDEPIEMLAHRAERVGSHDSTTNNLFPMESTALRSVSYYVWMRALVEILRVLIAFVLMVGVMGLNIGVLCAVLAGVLAGELIKGWLRAPA</sequence>
<evidence type="ECO:0000256" key="3">
    <source>
        <dbReference type="ARBA" id="ARBA00022989"/>
    </source>
</evidence>
<proteinExistence type="inferred from homology"/>
<evidence type="ECO:0000313" key="8">
    <source>
        <dbReference type="Proteomes" id="UP000813423"/>
    </source>
</evidence>
<dbReference type="EMBL" id="JAIBSC010000015">
    <property type="protein sequence ID" value="KAH1909039.1"/>
    <property type="molecule type" value="Genomic_DNA"/>
</dbReference>
<reference evidence="7" key="1">
    <citation type="submission" date="2021-08" db="EMBL/GenBank/DDBJ databases">
        <title>Global Aspergillus fumigatus from environmental and clinical sources.</title>
        <authorList>
            <person name="Barber A."/>
            <person name="Sae-Ong T."/>
        </authorList>
    </citation>
    <scope>NUCLEOTIDE SEQUENCE</scope>
    <source>
        <strain evidence="7">NRZ-2016-071</strain>
    </source>
</reference>
<keyword evidence="2 5" id="KW-0812">Transmembrane</keyword>
<evidence type="ECO:0000256" key="5">
    <source>
        <dbReference type="RuleBase" id="RU367022"/>
    </source>
</evidence>
<gene>
    <name evidence="7" type="ORF">KXV57_002139</name>
</gene>
<keyword evidence="3 5" id="KW-1133">Transmembrane helix</keyword>
<evidence type="ECO:0000256" key="4">
    <source>
        <dbReference type="ARBA" id="ARBA00023136"/>
    </source>
</evidence>
<keyword evidence="4 5" id="KW-0472">Membrane</keyword>
<organism evidence="7 8">
    <name type="scientific">Aspergillus fumigatus</name>
    <name type="common">Neosartorya fumigata</name>
    <dbReference type="NCBI Taxonomy" id="746128"/>
    <lineage>
        <taxon>Eukaryota</taxon>
        <taxon>Fungi</taxon>
        <taxon>Dikarya</taxon>
        <taxon>Ascomycota</taxon>
        <taxon>Pezizomycotina</taxon>
        <taxon>Eurotiomycetes</taxon>
        <taxon>Eurotiomycetidae</taxon>
        <taxon>Eurotiales</taxon>
        <taxon>Aspergillaceae</taxon>
        <taxon>Aspergillus</taxon>
        <taxon>Aspergillus subgen. Fumigati</taxon>
    </lineage>
</organism>
<dbReference type="PANTHER" id="PTHR12483">
    <property type="entry name" value="SOLUTE CARRIER FAMILY 31 COPPER TRANSPORTERS"/>
    <property type="match status" value="1"/>
</dbReference>
<feature type="transmembrane region" description="Helical" evidence="5">
    <location>
        <begin position="170"/>
        <end position="196"/>
    </location>
</feature>
<comment type="similarity">
    <text evidence="5">Belongs to the copper transporter (Ctr) (TC 1.A.56) family. SLC31A subfamily.</text>
</comment>
<evidence type="ECO:0000256" key="6">
    <source>
        <dbReference type="SAM" id="MobiDB-lite"/>
    </source>
</evidence>
<keyword evidence="5" id="KW-0187">Copper transport</keyword>
<dbReference type="GO" id="GO:0005375">
    <property type="term" value="F:copper ion transmembrane transporter activity"/>
    <property type="evidence" value="ECO:0007669"/>
    <property type="project" value="UniProtKB-UniRule"/>
</dbReference>
<keyword evidence="5" id="KW-0406">Ion transport</keyword>
<keyword evidence="5" id="KW-0813">Transport</keyword>
<dbReference type="GO" id="GO:0005886">
    <property type="term" value="C:plasma membrane"/>
    <property type="evidence" value="ECO:0007669"/>
    <property type="project" value="TreeGrafter"/>
</dbReference>
<name>A0A9P8SX40_ASPFM</name>